<dbReference type="AlphaFoldDB" id="A0AB33JLD4"/>
<reference evidence="2" key="1">
    <citation type="submission" date="2024-07" db="EMBL/GenBank/DDBJ databases">
        <title>Complete genome sequences of cellulolytic bacteria, Kitasatospora sp. CMC57 and Streptomyces sp. CMC78, isolated from Japanese agricultural soil.</title>
        <authorList>
            <person name="Hashimoto T."/>
            <person name="Ito M."/>
            <person name="Iwamoto M."/>
            <person name="Fukahori D."/>
            <person name="Shoda T."/>
            <person name="Sakoda M."/>
            <person name="Morohoshi T."/>
            <person name="Mitsuboshi M."/>
            <person name="Nishizawa T."/>
        </authorList>
    </citation>
    <scope>NUCLEOTIDE SEQUENCE</scope>
    <source>
        <strain evidence="2">CMC57</strain>
    </source>
</reference>
<feature type="compositionally biased region" description="Acidic residues" evidence="1">
    <location>
        <begin position="1"/>
        <end position="20"/>
    </location>
</feature>
<accession>A0AB33JLD4</accession>
<protein>
    <submittedName>
        <fullName evidence="2">Uncharacterized protein</fullName>
    </submittedName>
</protein>
<organism evidence="2">
    <name type="scientific">Kitasatospora sp. CMC57</name>
    <dbReference type="NCBI Taxonomy" id="3231513"/>
    <lineage>
        <taxon>Bacteria</taxon>
        <taxon>Bacillati</taxon>
        <taxon>Actinomycetota</taxon>
        <taxon>Actinomycetes</taxon>
        <taxon>Kitasatosporales</taxon>
        <taxon>Streptomycetaceae</taxon>
        <taxon>Kitasatospora</taxon>
    </lineage>
</organism>
<name>A0AB33JLD4_9ACTN</name>
<gene>
    <name evidence="2" type="ORF">KCMC57_00600</name>
</gene>
<evidence type="ECO:0000256" key="1">
    <source>
        <dbReference type="SAM" id="MobiDB-lite"/>
    </source>
</evidence>
<evidence type="ECO:0000313" key="2">
    <source>
        <dbReference type="EMBL" id="BFP43692.1"/>
    </source>
</evidence>
<feature type="region of interest" description="Disordered" evidence="1">
    <location>
        <begin position="1"/>
        <end position="25"/>
    </location>
</feature>
<sequence>MNETDQADEQDTVLDTEADTDPPFTWHTTRAAAFTVQTDLADAAKAAPGSDEWNDGLLNASMYYRVPDRAAAELRRIADLADSLSQGLEKLARVSDDDDWESFDPAAVDLPAMTAEVLQFGLFADAILVGAADQHREALSELANPTFDSAYAVWNADKHDLAESLLGHLRVLIGTNPGTGRTYVYRWLLLTEFTARAIDGDLAAENILNAVGLGADRVHRAKALGLSDSTDPALRKAIAQAERDLAARRSEFARWADAVLARTN</sequence>
<dbReference type="RefSeq" id="WP_407986293.1">
    <property type="nucleotide sequence ID" value="NZ_AP035881.2"/>
</dbReference>
<dbReference type="EMBL" id="AP035881">
    <property type="protein sequence ID" value="BFP43692.1"/>
    <property type="molecule type" value="Genomic_DNA"/>
</dbReference>
<proteinExistence type="predicted"/>